<dbReference type="Gene3D" id="3.60.21.10">
    <property type="match status" value="1"/>
</dbReference>
<sequence>MKRRLIVWILAILCLAGCTAPAVRKPNATNAKKTPPPAPPKTVRVVAFGDFMLHRPQLDAAKGPEGYDFKENFRYLRPYIDGADMAMINLETTLTDGSRGYTTYPVFSSPKEVARDFKETGFDVISTANNHAYDKLKDGVDYTYDVLKEQDLDVVGTGKERAEPLVKEVNGIRLGILSYTYGLNGFDGVLANSENPESVRLLTRERVQEDVARLNEEGVDLILSYVHWGEEYRKEANADQKEKLKMLADAGVALVLGSHPHVPQGIDNVVGKEMTTFCAYSMGNFVSNQRRNNMGGRRTDVGQMVTAQIIKDESGTRIAEFMPKPLYVDKYVDGGLHYEVIPAEAALLGEIPVERIETLRPVLEETVADHTVRISPDLLLSNDGI</sequence>
<dbReference type="PANTHER" id="PTHR33393">
    <property type="entry name" value="POLYGLUTAMINE SYNTHESIS ACCESSORY PROTEIN RV0574C-RELATED"/>
    <property type="match status" value="1"/>
</dbReference>
<dbReference type="RefSeq" id="WP_164715197.1">
    <property type="nucleotide sequence ID" value="NZ_LR134523.1"/>
</dbReference>
<evidence type="ECO:0000256" key="2">
    <source>
        <dbReference type="SAM" id="SignalP"/>
    </source>
</evidence>
<dbReference type="InterPro" id="IPR029052">
    <property type="entry name" value="Metallo-depent_PP-like"/>
</dbReference>
<feature type="domain" description="Capsule synthesis protein CapA" evidence="3">
    <location>
        <begin position="44"/>
        <end position="289"/>
    </location>
</feature>
<comment type="similarity">
    <text evidence="1">Belongs to the CapA family.</text>
</comment>
<dbReference type="Pfam" id="PF09587">
    <property type="entry name" value="PGA_cap"/>
    <property type="match status" value="1"/>
</dbReference>
<name>A0A448V0R6_9FIRM</name>
<dbReference type="CDD" id="cd07381">
    <property type="entry name" value="MPP_CapA"/>
    <property type="match status" value="1"/>
</dbReference>
<proteinExistence type="inferred from homology"/>
<organism evidence="4 5">
    <name type="scientific">Aedoeadaptatus ivorii</name>
    <dbReference type="NCBI Taxonomy" id="54006"/>
    <lineage>
        <taxon>Bacteria</taxon>
        <taxon>Bacillati</taxon>
        <taxon>Bacillota</taxon>
        <taxon>Tissierellia</taxon>
        <taxon>Tissierellales</taxon>
        <taxon>Peptoniphilaceae</taxon>
        <taxon>Aedoeadaptatus</taxon>
    </lineage>
</organism>
<evidence type="ECO:0000313" key="5">
    <source>
        <dbReference type="Proteomes" id="UP000269544"/>
    </source>
</evidence>
<feature type="chain" id="PRO_5019066045" evidence="2">
    <location>
        <begin position="23"/>
        <end position="385"/>
    </location>
</feature>
<dbReference type="InterPro" id="IPR019079">
    <property type="entry name" value="Capsule_synth_CapA"/>
</dbReference>
<feature type="signal peptide" evidence="2">
    <location>
        <begin position="1"/>
        <end position="22"/>
    </location>
</feature>
<dbReference type="InterPro" id="IPR052169">
    <property type="entry name" value="CW_Biosynth-Accessory"/>
</dbReference>
<dbReference type="AlphaFoldDB" id="A0A448V0R6"/>
<keyword evidence="2" id="KW-0732">Signal</keyword>
<dbReference type="SUPFAM" id="SSF56300">
    <property type="entry name" value="Metallo-dependent phosphatases"/>
    <property type="match status" value="1"/>
</dbReference>
<dbReference type="KEGG" id="piv:NCTC13079_00603"/>
<keyword evidence="5" id="KW-1185">Reference proteome</keyword>
<accession>A0A448V0R6</accession>
<dbReference type="PANTHER" id="PTHR33393:SF12">
    <property type="entry name" value="CAPSULE BIOSYNTHESIS PROTEIN CAPA"/>
    <property type="match status" value="1"/>
</dbReference>
<dbReference type="Proteomes" id="UP000269544">
    <property type="component" value="Chromosome"/>
</dbReference>
<evidence type="ECO:0000256" key="1">
    <source>
        <dbReference type="ARBA" id="ARBA00005662"/>
    </source>
</evidence>
<protein>
    <submittedName>
        <fullName evidence="4">Bacterial capsule synthesis protein PGA_cap</fullName>
    </submittedName>
</protein>
<evidence type="ECO:0000313" key="4">
    <source>
        <dbReference type="EMBL" id="VEJ35275.1"/>
    </source>
</evidence>
<dbReference type="SMART" id="SM00854">
    <property type="entry name" value="PGA_cap"/>
    <property type="match status" value="1"/>
</dbReference>
<reference evidence="4 5" key="1">
    <citation type="submission" date="2018-12" db="EMBL/GenBank/DDBJ databases">
        <authorList>
            <consortium name="Pathogen Informatics"/>
        </authorList>
    </citation>
    <scope>NUCLEOTIDE SEQUENCE [LARGE SCALE GENOMIC DNA]</scope>
    <source>
        <strain evidence="4 5">NCTC13079</strain>
    </source>
</reference>
<evidence type="ECO:0000259" key="3">
    <source>
        <dbReference type="SMART" id="SM00854"/>
    </source>
</evidence>
<dbReference type="EMBL" id="LR134523">
    <property type="protein sequence ID" value="VEJ35275.1"/>
    <property type="molecule type" value="Genomic_DNA"/>
</dbReference>
<gene>
    <name evidence="4" type="ORF">NCTC13079_00603</name>
</gene>